<dbReference type="PANTHER" id="PTHR48043:SF159">
    <property type="entry name" value="EG:EG0003.4 PROTEIN-RELATED"/>
    <property type="match status" value="1"/>
</dbReference>
<keyword evidence="6" id="KW-1185">Reference proteome</keyword>
<dbReference type="GO" id="GO:0008194">
    <property type="term" value="F:UDP-glycosyltransferase activity"/>
    <property type="evidence" value="ECO:0007669"/>
    <property type="project" value="InterPro"/>
</dbReference>
<evidence type="ECO:0000313" key="7">
    <source>
        <dbReference type="RefSeq" id="XP_033317129.1"/>
    </source>
</evidence>
<keyword evidence="5" id="KW-0732">Signal</keyword>
<evidence type="ECO:0000256" key="2">
    <source>
        <dbReference type="ARBA" id="ARBA00022676"/>
    </source>
</evidence>
<keyword evidence="4" id="KW-0472">Membrane</keyword>
<feature type="transmembrane region" description="Helical" evidence="4">
    <location>
        <begin position="487"/>
        <end position="513"/>
    </location>
</feature>
<dbReference type="KEGG" id="bbif:117214860"/>
<organism evidence="6 7">
    <name type="scientific">Bombus bifarius</name>
    <dbReference type="NCBI Taxonomy" id="103933"/>
    <lineage>
        <taxon>Eukaryota</taxon>
        <taxon>Metazoa</taxon>
        <taxon>Ecdysozoa</taxon>
        <taxon>Arthropoda</taxon>
        <taxon>Hexapoda</taxon>
        <taxon>Insecta</taxon>
        <taxon>Pterygota</taxon>
        <taxon>Neoptera</taxon>
        <taxon>Endopterygota</taxon>
        <taxon>Hymenoptera</taxon>
        <taxon>Apocrita</taxon>
        <taxon>Aculeata</taxon>
        <taxon>Apoidea</taxon>
        <taxon>Anthophila</taxon>
        <taxon>Apidae</taxon>
        <taxon>Bombus</taxon>
        <taxon>Pyrobombus</taxon>
    </lineage>
</organism>
<evidence type="ECO:0000313" key="6">
    <source>
        <dbReference type="Proteomes" id="UP000515164"/>
    </source>
</evidence>
<keyword evidence="3" id="KW-0808">Transferase</keyword>
<dbReference type="GeneID" id="117214860"/>
<dbReference type="Proteomes" id="UP000515164">
    <property type="component" value="Unplaced"/>
</dbReference>
<dbReference type="FunFam" id="3.40.50.2000:FF:000021">
    <property type="entry name" value="UDP-glucuronosyltransferase"/>
    <property type="match status" value="1"/>
</dbReference>
<evidence type="ECO:0000256" key="3">
    <source>
        <dbReference type="ARBA" id="ARBA00022679"/>
    </source>
</evidence>
<evidence type="ECO:0000256" key="1">
    <source>
        <dbReference type="ARBA" id="ARBA00009995"/>
    </source>
</evidence>
<keyword evidence="2" id="KW-0328">Glycosyltransferase</keyword>
<protein>
    <submittedName>
        <fullName evidence="7">UDP-glucuronosyltransferase 2B7-like</fullName>
    </submittedName>
</protein>
<dbReference type="SUPFAM" id="SSF53756">
    <property type="entry name" value="UDP-Glycosyltransferase/glycogen phosphorylase"/>
    <property type="match status" value="1"/>
</dbReference>
<gene>
    <name evidence="7" type="primary">LOC117214860</name>
</gene>
<evidence type="ECO:0000256" key="5">
    <source>
        <dbReference type="SAM" id="SignalP"/>
    </source>
</evidence>
<sequence length="526" mass="60787">MKHHLPSLLFVLCVLYIAKQSGCYKILAIVPSPSYSHQIPFRRLWLELHKRGHEVVLATTDPIPNIKSPNFTQIDISQSYEIIRSLDFVKMRFEGKRWLDIVEELMLPVTKVIAETVLNSRELRKLYAPESNATFDVYLTEFLFVPATYAFAHRFNVPIIGLSSVELITLNEHALGGLVLPSHEYTWEMEDNTGTNLPFLKRLRNFVYMWYTIYYYYYHALIPDQQKLAEKYFGPLPPMLDVLKNVSLLFINQADVMIAARPKLPNIITFTSSHIQKKLTPLSKDLQTFLDVATNGFIYFSLGSNARSTSLPLEIRRVLCDVFAKLPYRVVWKFEKNFPGKPDNVYIGKWFPQQTILAHPNIKLFIYQGGLQSSEETVHYGVPVLGFAILADQDSQVARMEALGIGKRLEITTLKKDELENTITELITNKKYKERILYIRNVVQDTPYDAVKDLAWWTEYVIRTKGAPHLRSSLAFQPWYQRCDMDIVVFLTIVIFLIASATLHLIAKILVYIHKKIKSTEKQKIS</sequence>
<feature type="chain" id="PRO_5028012146" evidence="5">
    <location>
        <begin position="24"/>
        <end position="526"/>
    </location>
</feature>
<dbReference type="InterPro" id="IPR050271">
    <property type="entry name" value="UDP-glycosyltransferase"/>
</dbReference>
<dbReference type="Gene3D" id="3.40.50.2000">
    <property type="entry name" value="Glycogen Phosphorylase B"/>
    <property type="match status" value="2"/>
</dbReference>
<accession>A0A6P8N9U5</accession>
<comment type="similarity">
    <text evidence="1">Belongs to the UDP-glycosyltransferase family.</text>
</comment>
<dbReference type="CDD" id="cd03784">
    <property type="entry name" value="GT1_Gtf-like"/>
    <property type="match status" value="1"/>
</dbReference>
<reference evidence="7" key="1">
    <citation type="submission" date="2025-08" db="UniProtKB">
        <authorList>
            <consortium name="RefSeq"/>
        </authorList>
    </citation>
    <scope>IDENTIFICATION</scope>
    <source>
        <tissue evidence="7">Muscle</tissue>
    </source>
</reference>
<dbReference type="AlphaFoldDB" id="A0A6P8N9U5"/>
<keyword evidence="4" id="KW-1133">Transmembrane helix</keyword>
<dbReference type="InterPro" id="IPR002213">
    <property type="entry name" value="UDP_glucos_trans"/>
</dbReference>
<feature type="signal peptide" evidence="5">
    <location>
        <begin position="1"/>
        <end position="23"/>
    </location>
</feature>
<dbReference type="PANTHER" id="PTHR48043">
    <property type="entry name" value="EG:EG0003.4 PROTEIN-RELATED"/>
    <property type="match status" value="1"/>
</dbReference>
<proteinExistence type="inferred from homology"/>
<name>A0A6P8N9U5_9HYME</name>
<keyword evidence="4" id="KW-0812">Transmembrane</keyword>
<dbReference type="RefSeq" id="XP_033317129.1">
    <property type="nucleotide sequence ID" value="XM_033461238.1"/>
</dbReference>
<evidence type="ECO:0000256" key="4">
    <source>
        <dbReference type="SAM" id="Phobius"/>
    </source>
</evidence>
<dbReference type="Pfam" id="PF00201">
    <property type="entry name" value="UDPGT"/>
    <property type="match status" value="1"/>
</dbReference>